<proteinExistence type="predicted"/>
<dbReference type="EMBL" id="LAZR01031168">
    <property type="protein sequence ID" value="KKL54526.1"/>
    <property type="molecule type" value="Genomic_DNA"/>
</dbReference>
<accession>A0A0F9DKX9</accession>
<sequence length="242" mass="28198">QTSNYLFLGRFCNGQGWAYSELYDFKKAYSFNKLSLENVNTLRKSPAIIYWALEMQAMAEVNLMENKFEMGQVDEAWEHLTRFEEVSAHPDYAWTRDRWLTRMNDLKGTILLDREDIDSAEELARQCLDAAAKRGWKKYVGKAERLLGRTFTTRGAFDQAEEHMQTALAKLEEVGNPKQRWITHMALARLYKKMNRPDLEREQWQAARAVIQATADGLEDQDLRQIFINAAPVQEIMEHAAR</sequence>
<organism evidence="1">
    <name type="scientific">marine sediment metagenome</name>
    <dbReference type="NCBI Taxonomy" id="412755"/>
    <lineage>
        <taxon>unclassified sequences</taxon>
        <taxon>metagenomes</taxon>
        <taxon>ecological metagenomes</taxon>
    </lineage>
</organism>
<feature type="non-terminal residue" evidence="1">
    <location>
        <position position="1"/>
    </location>
</feature>
<gene>
    <name evidence="1" type="ORF">LCGC14_2264560</name>
</gene>
<protein>
    <recommendedName>
        <fullName evidence="2">MalT-like TPR region domain-containing protein</fullName>
    </recommendedName>
</protein>
<dbReference type="SUPFAM" id="SSF48452">
    <property type="entry name" value="TPR-like"/>
    <property type="match status" value="1"/>
</dbReference>
<reference evidence="1" key="1">
    <citation type="journal article" date="2015" name="Nature">
        <title>Complex archaea that bridge the gap between prokaryotes and eukaryotes.</title>
        <authorList>
            <person name="Spang A."/>
            <person name="Saw J.H."/>
            <person name="Jorgensen S.L."/>
            <person name="Zaremba-Niedzwiedzka K."/>
            <person name="Martijn J."/>
            <person name="Lind A.E."/>
            <person name="van Eijk R."/>
            <person name="Schleper C."/>
            <person name="Guy L."/>
            <person name="Ettema T.J."/>
        </authorList>
    </citation>
    <scope>NUCLEOTIDE SEQUENCE</scope>
</reference>
<evidence type="ECO:0008006" key="2">
    <source>
        <dbReference type="Google" id="ProtNLM"/>
    </source>
</evidence>
<dbReference type="InterPro" id="IPR011990">
    <property type="entry name" value="TPR-like_helical_dom_sf"/>
</dbReference>
<comment type="caution">
    <text evidence="1">The sequence shown here is derived from an EMBL/GenBank/DDBJ whole genome shotgun (WGS) entry which is preliminary data.</text>
</comment>
<evidence type="ECO:0000313" key="1">
    <source>
        <dbReference type="EMBL" id="KKL54526.1"/>
    </source>
</evidence>
<dbReference type="AlphaFoldDB" id="A0A0F9DKX9"/>
<dbReference type="Gene3D" id="1.25.40.10">
    <property type="entry name" value="Tetratricopeptide repeat domain"/>
    <property type="match status" value="1"/>
</dbReference>
<name>A0A0F9DKX9_9ZZZZ</name>